<keyword evidence="1" id="KW-0812">Transmembrane</keyword>
<dbReference type="EMBL" id="JACVXD010000001">
    <property type="protein sequence ID" value="MBD0822468.1"/>
    <property type="molecule type" value="Genomic_DNA"/>
</dbReference>
<feature type="transmembrane region" description="Helical" evidence="1">
    <location>
        <begin position="12"/>
        <end position="29"/>
    </location>
</feature>
<dbReference type="AlphaFoldDB" id="A0A8J6Q062"/>
<gene>
    <name evidence="3" type="ORF">ICJ85_00395</name>
</gene>
<proteinExistence type="predicted"/>
<comment type="caution">
    <text evidence="3">The sequence shown here is derived from an EMBL/GenBank/DDBJ whole genome shotgun (WGS) entry which is preliminary data.</text>
</comment>
<evidence type="ECO:0000256" key="1">
    <source>
        <dbReference type="SAM" id="Phobius"/>
    </source>
</evidence>
<organism evidence="3 4">
    <name type="scientific">Aestuariibaculum marinum</name>
    <dbReference type="NCBI Taxonomy" id="2683592"/>
    <lineage>
        <taxon>Bacteria</taxon>
        <taxon>Pseudomonadati</taxon>
        <taxon>Bacteroidota</taxon>
        <taxon>Flavobacteriia</taxon>
        <taxon>Flavobacteriales</taxon>
        <taxon>Flavobacteriaceae</taxon>
    </lineage>
</organism>
<name>A0A8J6Q062_9FLAO</name>
<dbReference type="InterPro" id="IPR009589">
    <property type="entry name" value="PH_YyaB-like"/>
</dbReference>
<dbReference type="Pfam" id="PF06713">
    <property type="entry name" value="bPH_4"/>
    <property type="match status" value="1"/>
</dbReference>
<dbReference type="Proteomes" id="UP000621516">
    <property type="component" value="Unassembled WGS sequence"/>
</dbReference>
<reference evidence="3 4" key="1">
    <citation type="journal article" date="2018" name="J. Microbiol.">
        <title>Aestuariibaculum marinum sp. nov., a marine bacterium isolated from seawater in South Korea.</title>
        <authorList>
            <person name="Choi J."/>
            <person name="Lee D."/>
            <person name="Jang J.H."/>
            <person name="Cha S."/>
            <person name="Seo T."/>
        </authorList>
    </citation>
    <scope>NUCLEOTIDE SEQUENCE [LARGE SCALE GENOMIC DNA]</scope>
    <source>
        <strain evidence="3 4">IP7</strain>
    </source>
</reference>
<sequence length="140" mass="16339">MKTYKARRKGLINYIIVGFMILPIILFILEDKDILEKFYNYIPILIPLGLIIWIYIDTSYKIENNQLIYRSGYLRGAININEITEILKDKTMWFGVKPALSGNGLVIKFNKYDDIYIAPKDNEEMITDLLNINSNIKITV</sequence>
<dbReference type="GO" id="GO:0030153">
    <property type="term" value="P:bacteriocin immunity"/>
    <property type="evidence" value="ECO:0007669"/>
    <property type="project" value="InterPro"/>
</dbReference>
<feature type="domain" description="Uncharacterized protein YyaB-like PH" evidence="2">
    <location>
        <begin position="58"/>
        <end position="133"/>
    </location>
</feature>
<evidence type="ECO:0000313" key="4">
    <source>
        <dbReference type="Proteomes" id="UP000621516"/>
    </source>
</evidence>
<feature type="transmembrane region" description="Helical" evidence="1">
    <location>
        <begin position="41"/>
        <end position="60"/>
    </location>
</feature>
<evidence type="ECO:0000259" key="2">
    <source>
        <dbReference type="Pfam" id="PF06713"/>
    </source>
</evidence>
<dbReference type="RefSeq" id="WP_188221791.1">
    <property type="nucleotide sequence ID" value="NZ_JACVXD010000001.1"/>
</dbReference>
<evidence type="ECO:0000313" key="3">
    <source>
        <dbReference type="EMBL" id="MBD0822468.1"/>
    </source>
</evidence>
<keyword evidence="1" id="KW-0472">Membrane</keyword>
<protein>
    <submittedName>
        <fullName evidence="3">PH domain-containing protein</fullName>
    </submittedName>
</protein>
<keyword evidence="1" id="KW-1133">Transmembrane helix</keyword>
<accession>A0A8J6Q062</accession>
<keyword evidence="4" id="KW-1185">Reference proteome</keyword>